<evidence type="ECO:0000256" key="1">
    <source>
        <dbReference type="SAM" id="MobiDB-lite"/>
    </source>
</evidence>
<dbReference type="SUPFAM" id="SSF50952">
    <property type="entry name" value="Soluble quinoprotein glucose dehydrogenase"/>
    <property type="match status" value="1"/>
</dbReference>
<evidence type="ECO:0000313" key="5">
    <source>
        <dbReference type="Proteomes" id="UP001157355"/>
    </source>
</evidence>
<dbReference type="Pfam" id="PF07995">
    <property type="entry name" value="GSDH"/>
    <property type="match status" value="1"/>
</dbReference>
<accession>A0AA37U270</accession>
<organism evidence="4 5">
    <name type="scientific">Cypionkella aquatica</name>
    <dbReference type="NCBI Taxonomy" id="1756042"/>
    <lineage>
        <taxon>Bacteria</taxon>
        <taxon>Pseudomonadati</taxon>
        <taxon>Pseudomonadota</taxon>
        <taxon>Alphaproteobacteria</taxon>
        <taxon>Rhodobacterales</taxon>
        <taxon>Paracoccaceae</taxon>
        <taxon>Cypionkella</taxon>
    </lineage>
</organism>
<feature type="region of interest" description="Disordered" evidence="1">
    <location>
        <begin position="42"/>
        <end position="67"/>
    </location>
</feature>
<proteinExistence type="predicted"/>
<feature type="chain" id="PRO_5041408067" evidence="2">
    <location>
        <begin position="38"/>
        <end position="420"/>
    </location>
</feature>
<name>A0AA37U270_9RHOB</name>
<dbReference type="AlphaFoldDB" id="A0AA37U270"/>
<dbReference type="EMBL" id="BSPP01000004">
    <property type="protein sequence ID" value="GLS86140.1"/>
    <property type="molecule type" value="Genomic_DNA"/>
</dbReference>
<keyword evidence="5" id="KW-1185">Reference proteome</keyword>
<keyword evidence="2" id="KW-0732">Signal</keyword>
<gene>
    <name evidence="4" type="primary">gcd_2</name>
    <name evidence="4" type="ORF">GCM10010873_11140</name>
</gene>
<reference evidence="4 5" key="1">
    <citation type="journal article" date="2014" name="Int. J. Syst. Evol. Microbiol.">
        <title>Complete genome sequence of Corynebacterium casei LMG S-19264T (=DSM 44701T), isolated from a smear-ripened cheese.</title>
        <authorList>
            <consortium name="US DOE Joint Genome Institute (JGI-PGF)"/>
            <person name="Walter F."/>
            <person name="Albersmeier A."/>
            <person name="Kalinowski J."/>
            <person name="Ruckert C."/>
        </authorList>
    </citation>
    <scope>NUCLEOTIDE SEQUENCE [LARGE SCALE GENOMIC DNA]</scope>
    <source>
        <strain evidence="4 5">NBRC 111766</strain>
    </source>
</reference>
<feature type="domain" description="Glucose/Sorbosone dehydrogenase" evidence="3">
    <location>
        <begin position="86"/>
        <end position="411"/>
    </location>
</feature>
<dbReference type="Proteomes" id="UP001157355">
    <property type="component" value="Unassembled WGS sequence"/>
</dbReference>
<dbReference type="InterPro" id="IPR011042">
    <property type="entry name" value="6-blade_b-propeller_TolB-like"/>
</dbReference>
<dbReference type="InterPro" id="IPR012938">
    <property type="entry name" value="Glc/Sorbosone_DH"/>
</dbReference>
<sequence>MLNFRDMTRHKGNKFLKSPLLRGLAVTLAGVTATAGAAVAQQPVETRAPNGVGQTPQRADQTRAPQPDTLTTVDTQVIAADLPPLWAMEFLPDGRMLTTVKAGALRIVAADGSLGPEITGLPEVDGRGQGGLLDVALSPQFETDGQVFFSYAEPRDDGNGTAVASGKLVLDEAGGGRLEDVRVIFRQTPSHSGNAHFGSRLVFGAQGELFVTVGERSDAATRQQAQDPASGFGKVFRIDASGAALGDNPFVALDGALPQVWSLGHRNMQAAALDDKGRLWTVEHGPRGGDELNRPEAGLNYGWPEVTYGIDYSGANIGDGITATAATEQPVYYWDPVIAPSGMTFYQGDEFPEWNGAFLVGGLVSQGVVVLHMKDDRVAYEQQISLGERVRDVKLGQDGAVYVVTDGRSGASQILRLTKA</sequence>
<dbReference type="PANTHER" id="PTHR19328">
    <property type="entry name" value="HEDGEHOG-INTERACTING PROTEIN"/>
    <property type="match status" value="1"/>
</dbReference>
<evidence type="ECO:0000256" key="2">
    <source>
        <dbReference type="SAM" id="SignalP"/>
    </source>
</evidence>
<protein>
    <submittedName>
        <fullName evidence="4">Glucose dehydrogenase</fullName>
    </submittedName>
</protein>
<feature type="signal peptide" evidence="2">
    <location>
        <begin position="1"/>
        <end position="37"/>
    </location>
</feature>
<comment type="caution">
    <text evidence="4">The sequence shown here is derived from an EMBL/GenBank/DDBJ whole genome shotgun (WGS) entry which is preliminary data.</text>
</comment>
<evidence type="ECO:0000259" key="3">
    <source>
        <dbReference type="Pfam" id="PF07995"/>
    </source>
</evidence>
<evidence type="ECO:0000313" key="4">
    <source>
        <dbReference type="EMBL" id="GLS86140.1"/>
    </source>
</evidence>
<dbReference type="RefSeq" id="WP_284324345.1">
    <property type="nucleotide sequence ID" value="NZ_BSPP01000004.1"/>
</dbReference>
<dbReference type="InterPro" id="IPR011041">
    <property type="entry name" value="Quinoprot_gluc/sorb_DH_b-prop"/>
</dbReference>
<dbReference type="Gene3D" id="2.120.10.30">
    <property type="entry name" value="TolB, C-terminal domain"/>
    <property type="match status" value="1"/>
</dbReference>
<dbReference type="PANTHER" id="PTHR19328:SF75">
    <property type="entry name" value="ALDOSE SUGAR DEHYDROGENASE YLII"/>
    <property type="match status" value="1"/>
</dbReference>